<feature type="transmembrane region" description="Helical" evidence="8">
    <location>
        <begin position="193"/>
        <end position="212"/>
    </location>
</feature>
<gene>
    <name evidence="10" type="ORF">ACFQQL_03465</name>
</gene>
<dbReference type="Gene3D" id="1.10.3720.10">
    <property type="entry name" value="MetI-like"/>
    <property type="match status" value="1"/>
</dbReference>
<keyword evidence="6 8" id="KW-1133">Transmembrane helix</keyword>
<feature type="transmembrane region" description="Helical" evidence="8">
    <location>
        <begin position="127"/>
        <end position="147"/>
    </location>
</feature>
<dbReference type="Proteomes" id="UP001596455">
    <property type="component" value="Unassembled WGS sequence"/>
</dbReference>
<evidence type="ECO:0000256" key="2">
    <source>
        <dbReference type="ARBA" id="ARBA00022448"/>
    </source>
</evidence>
<keyword evidence="4 8" id="KW-0812">Transmembrane</keyword>
<comment type="subcellular location">
    <subcellularLocation>
        <location evidence="1 8">Cell membrane</location>
        <topology evidence="1 8">Multi-pass membrane protein</topology>
    </subcellularLocation>
</comment>
<reference evidence="11" key="1">
    <citation type="journal article" date="2019" name="Int. J. Syst. Evol. Microbiol.">
        <title>The Global Catalogue of Microorganisms (GCM) 10K type strain sequencing project: providing services to taxonomists for standard genome sequencing and annotation.</title>
        <authorList>
            <consortium name="The Broad Institute Genomics Platform"/>
            <consortium name="The Broad Institute Genome Sequencing Center for Infectious Disease"/>
            <person name="Wu L."/>
            <person name="Ma J."/>
        </authorList>
    </citation>
    <scope>NUCLEOTIDE SEQUENCE [LARGE SCALE GENOMIC DNA]</scope>
    <source>
        <strain evidence="11">JCM 1490</strain>
    </source>
</reference>
<dbReference type="NCBIfam" id="TIGR01726">
    <property type="entry name" value="HEQRo_perm_3TM"/>
    <property type="match status" value="1"/>
</dbReference>
<dbReference type="InterPro" id="IPR035906">
    <property type="entry name" value="MetI-like_sf"/>
</dbReference>
<evidence type="ECO:0000256" key="7">
    <source>
        <dbReference type="ARBA" id="ARBA00023136"/>
    </source>
</evidence>
<name>A0ABW2Q6F4_9MICO</name>
<keyword evidence="11" id="KW-1185">Reference proteome</keyword>
<evidence type="ECO:0000256" key="1">
    <source>
        <dbReference type="ARBA" id="ARBA00004651"/>
    </source>
</evidence>
<dbReference type="CDD" id="cd06261">
    <property type="entry name" value="TM_PBP2"/>
    <property type="match status" value="1"/>
</dbReference>
<protein>
    <submittedName>
        <fullName evidence="10">Amino acid ABC transporter permease</fullName>
    </submittedName>
</protein>
<sequence length="261" mass="28466">MRRSTRKRLVRWVMYAIFVIAVVLVAVSADWARLQQQFFDLALAAEQFPDIITVALKNTLLFTVIAFAGGLVLGVLMALMKLSSIGPYRWFATAYIELFRGLPALLTIFAFAFILPIAFGVRLPGGAVGAGLLGLIAVASAYMAEVIRAGIEAVPKGQTEAARTLGMSPFKTMLWVVLPQGFRITIPPMTNEFVLLLKDTSLVYIAGSTIFTKELTTFARDSATTNANGTTLVMAAMLYLLVTVPLTRLVAVLERKMARAR</sequence>
<dbReference type="InterPro" id="IPR043429">
    <property type="entry name" value="ArtM/GltK/GlnP/TcyL/YhdX-like"/>
</dbReference>
<organism evidence="10 11">
    <name type="scientific">Georgenia alba</name>
    <dbReference type="NCBI Taxonomy" id="2233858"/>
    <lineage>
        <taxon>Bacteria</taxon>
        <taxon>Bacillati</taxon>
        <taxon>Actinomycetota</taxon>
        <taxon>Actinomycetes</taxon>
        <taxon>Micrococcales</taxon>
        <taxon>Bogoriellaceae</taxon>
        <taxon>Georgenia</taxon>
    </lineage>
</organism>
<evidence type="ECO:0000256" key="5">
    <source>
        <dbReference type="ARBA" id="ARBA00022970"/>
    </source>
</evidence>
<keyword evidence="5" id="KW-0029">Amino-acid transport</keyword>
<evidence type="ECO:0000256" key="3">
    <source>
        <dbReference type="ARBA" id="ARBA00022475"/>
    </source>
</evidence>
<evidence type="ECO:0000313" key="10">
    <source>
        <dbReference type="EMBL" id="MFC7404157.1"/>
    </source>
</evidence>
<dbReference type="PANTHER" id="PTHR30614">
    <property type="entry name" value="MEMBRANE COMPONENT OF AMINO ACID ABC TRANSPORTER"/>
    <property type="match status" value="1"/>
</dbReference>
<dbReference type="Pfam" id="PF00528">
    <property type="entry name" value="BPD_transp_1"/>
    <property type="match status" value="1"/>
</dbReference>
<evidence type="ECO:0000259" key="9">
    <source>
        <dbReference type="PROSITE" id="PS50928"/>
    </source>
</evidence>
<dbReference type="EMBL" id="JBHTCQ010000001">
    <property type="protein sequence ID" value="MFC7404157.1"/>
    <property type="molecule type" value="Genomic_DNA"/>
</dbReference>
<feature type="domain" description="ABC transmembrane type-1" evidence="9">
    <location>
        <begin position="56"/>
        <end position="250"/>
    </location>
</feature>
<evidence type="ECO:0000256" key="4">
    <source>
        <dbReference type="ARBA" id="ARBA00022692"/>
    </source>
</evidence>
<dbReference type="PANTHER" id="PTHR30614:SF0">
    <property type="entry name" value="L-CYSTINE TRANSPORT SYSTEM PERMEASE PROTEIN TCYL"/>
    <property type="match status" value="1"/>
</dbReference>
<proteinExistence type="inferred from homology"/>
<dbReference type="SUPFAM" id="SSF161098">
    <property type="entry name" value="MetI-like"/>
    <property type="match status" value="1"/>
</dbReference>
<keyword evidence="2 8" id="KW-0813">Transport</keyword>
<dbReference type="InterPro" id="IPR000515">
    <property type="entry name" value="MetI-like"/>
</dbReference>
<comment type="similarity">
    <text evidence="8">Belongs to the binding-protein-dependent transport system permease family.</text>
</comment>
<feature type="transmembrane region" description="Helical" evidence="8">
    <location>
        <begin position="101"/>
        <end position="121"/>
    </location>
</feature>
<dbReference type="RefSeq" id="WP_382391284.1">
    <property type="nucleotide sequence ID" value="NZ_JBHTCQ010000001.1"/>
</dbReference>
<feature type="transmembrane region" description="Helical" evidence="8">
    <location>
        <begin position="232"/>
        <end position="253"/>
    </location>
</feature>
<comment type="caution">
    <text evidence="10">The sequence shown here is derived from an EMBL/GenBank/DDBJ whole genome shotgun (WGS) entry which is preliminary data.</text>
</comment>
<feature type="transmembrane region" description="Helical" evidence="8">
    <location>
        <begin position="60"/>
        <end position="80"/>
    </location>
</feature>
<evidence type="ECO:0000313" key="11">
    <source>
        <dbReference type="Proteomes" id="UP001596455"/>
    </source>
</evidence>
<accession>A0ABW2Q6F4</accession>
<evidence type="ECO:0000256" key="6">
    <source>
        <dbReference type="ARBA" id="ARBA00022989"/>
    </source>
</evidence>
<keyword evidence="3" id="KW-1003">Cell membrane</keyword>
<dbReference type="InterPro" id="IPR010065">
    <property type="entry name" value="AA_ABC_transptr_permease_3TM"/>
</dbReference>
<keyword evidence="7 8" id="KW-0472">Membrane</keyword>
<dbReference type="PROSITE" id="PS50928">
    <property type="entry name" value="ABC_TM1"/>
    <property type="match status" value="1"/>
</dbReference>
<evidence type="ECO:0000256" key="8">
    <source>
        <dbReference type="RuleBase" id="RU363032"/>
    </source>
</evidence>
<feature type="transmembrane region" description="Helical" evidence="8">
    <location>
        <begin position="12"/>
        <end position="32"/>
    </location>
</feature>